<keyword evidence="4" id="KW-1185">Reference proteome</keyword>
<dbReference type="AlphaFoldDB" id="D1VZ58"/>
<comment type="catalytic activity">
    <reaction evidence="2">
        <text>a D-aminoacyl-tRNA + H2O = a tRNA + a D-alpha-amino acid + H(+)</text>
        <dbReference type="Rhea" id="RHEA:13953"/>
        <dbReference type="Rhea" id="RHEA-COMP:10123"/>
        <dbReference type="Rhea" id="RHEA-COMP:10124"/>
        <dbReference type="ChEBI" id="CHEBI:15377"/>
        <dbReference type="ChEBI" id="CHEBI:15378"/>
        <dbReference type="ChEBI" id="CHEBI:59871"/>
        <dbReference type="ChEBI" id="CHEBI:78442"/>
        <dbReference type="ChEBI" id="CHEBI:79333"/>
        <dbReference type="EC" id="3.1.1.96"/>
    </reaction>
</comment>
<dbReference type="GO" id="GO:0106026">
    <property type="term" value="F:Gly-tRNA(Ala) deacylase activity"/>
    <property type="evidence" value="ECO:0007669"/>
    <property type="project" value="UniProtKB-UniRule"/>
</dbReference>
<comment type="domain">
    <text evidence="2">A Gly-cisPro motif from one monomer fits into the active site of the other monomer to allow specific chiral rejection of L-amino acids.</text>
</comment>
<keyword evidence="2" id="KW-0820">tRNA-binding</keyword>
<dbReference type="InterPro" id="IPR023509">
    <property type="entry name" value="DTD-like_sf"/>
</dbReference>
<comment type="similarity">
    <text evidence="1 2">Belongs to the DTD family.</text>
</comment>
<reference evidence="3 4" key="1">
    <citation type="submission" date="2009-12" db="EMBL/GenBank/DDBJ databases">
        <title>Genome Sequence of Prevotella timonensis CRIS 5C-B1.</title>
        <authorList>
            <person name="Durkin A.S."/>
            <person name="Madupu R."/>
            <person name="Torralba M."/>
            <person name="Methe B."/>
            <person name="Sutton G."/>
            <person name="Strausberg R.L."/>
            <person name="Nelson K.E."/>
        </authorList>
    </citation>
    <scope>NUCLEOTIDE SEQUENCE [LARGE SCALE GENOMIC DNA]</scope>
    <source>
        <strain evidence="3 4">CRIS 5C-B1</strain>
    </source>
</reference>
<dbReference type="HAMAP" id="MF_00518">
    <property type="entry name" value="Deacylase_Dtd"/>
    <property type="match status" value="1"/>
</dbReference>
<dbReference type="EC" id="3.1.1.96" evidence="2"/>
<dbReference type="GO" id="GO:0051500">
    <property type="term" value="F:D-tyrosyl-tRNA(Tyr) deacylase activity"/>
    <property type="evidence" value="ECO:0007669"/>
    <property type="project" value="TreeGrafter"/>
</dbReference>
<comment type="caution">
    <text evidence="3">The sequence shown here is derived from an EMBL/GenBank/DDBJ whole genome shotgun (WGS) entry which is preliminary data.</text>
</comment>
<dbReference type="SUPFAM" id="SSF69500">
    <property type="entry name" value="DTD-like"/>
    <property type="match status" value="1"/>
</dbReference>
<comment type="subcellular location">
    <subcellularLocation>
        <location evidence="2">Cytoplasm</location>
    </subcellularLocation>
</comment>
<feature type="short sequence motif" description="Gly-cisPro motif, important for rejection of L-amino acids" evidence="2">
    <location>
        <begin position="147"/>
        <end position="148"/>
    </location>
</feature>
<evidence type="ECO:0000313" key="4">
    <source>
        <dbReference type="Proteomes" id="UP000004001"/>
    </source>
</evidence>
<dbReference type="GO" id="GO:0019478">
    <property type="term" value="P:D-amino acid catabolic process"/>
    <property type="evidence" value="ECO:0007669"/>
    <property type="project" value="UniProtKB-UniRule"/>
</dbReference>
<dbReference type="NCBIfam" id="TIGR00256">
    <property type="entry name" value="D-aminoacyl-tRNA deacylase"/>
    <property type="match status" value="1"/>
</dbReference>
<organism evidence="3 4">
    <name type="scientific">Hoylesella timonensis CRIS 5C-B1</name>
    <dbReference type="NCBI Taxonomy" id="679189"/>
    <lineage>
        <taxon>Bacteria</taxon>
        <taxon>Pseudomonadati</taxon>
        <taxon>Bacteroidota</taxon>
        <taxon>Bacteroidia</taxon>
        <taxon>Bacteroidales</taxon>
        <taxon>Prevotellaceae</taxon>
        <taxon>Hoylesella</taxon>
    </lineage>
</organism>
<keyword evidence="2" id="KW-0963">Cytoplasm</keyword>
<dbReference type="eggNOG" id="COG1490">
    <property type="taxonomic scope" value="Bacteria"/>
</dbReference>
<dbReference type="GO" id="GO:0043908">
    <property type="term" value="F:Ser(Gly)-tRNA(Ala) hydrolase activity"/>
    <property type="evidence" value="ECO:0007669"/>
    <property type="project" value="UniProtKB-UniRule"/>
</dbReference>
<sequence length="159" mass="17886">MHKNKYLCNMRIVIQRVSEASVSIKNTMKSSIQQGFLILLGIGEEDNEEDIEWLVKKVVNLRVFDDEQGVMNKSILDVNGEILVVSQFTLMASYKKGNRPSYIRAAGHEISIPLYQQFCKRLSAQLGKEVGTGEFGADMQVKLVNDGPVTICMDTKNKE</sequence>
<evidence type="ECO:0000313" key="3">
    <source>
        <dbReference type="EMBL" id="EFA97737.1"/>
    </source>
</evidence>
<keyword evidence="2" id="KW-0694">RNA-binding</keyword>
<evidence type="ECO:0000256" key="1">
    <source>
        <dbReference type="ARBA" id="ARBA00009673"/>
    </source>
</evidence>
<keyword evidence="2 3" id="KW-0378">Hydrolase</keyword>
<dbReference type="PANTHER" id="PTHR10472:SF5">
    <property type="entry name" value="D-AMINOACYL-TRNA DEACYLASE 1"/>
    <property type="match status" value="1"/>
</dbReference>
<name>D1VZ58_9BACT</name>
<comment type="catalytic activity">
    <reaction evidence="2">
        <text>glycyl-tRNA(Ala) + H2O = tRNA(Ala) + glycine + H(+)</text>
        <dbReference type="Rhea" id="RHEA:53744"/>
        <dbReference type="Rhea" id="RHEA-COMP:9657"/>
        <dbReference type="Rhea" id="RHEA-COMP:13640"/>
        <dbReference type="ChEBI" id="CHEBI:15377"/>
        <dbReference type="ChEBI" id="CHEBI:15378"/>
        <dbReference type="ChEBI" id="CHEBI:57305"/>
        <dbReference type="ChEBI" id="CHEBI:78442"/>
        <dbReference type="ChEBI" id="CHEBI:78522"/>
    </reaction>
</comment>
<comment type="subunit">
    <text evidence="2">Homodimer.</text>
</comment>
<dbReference type="EMBL" id="ADEF01000028">
    <property type="protein sequence ID" value="EFA97737.1"/>
    <property type="molecule type" value="Genomic_DNA"/>
</dbReference>
<dbReference type="Gene3D" id="3.50.80.10">
    <property type="entry name" value="D-tyrosyl-tRNA(Tyr) deacylase"/>
    <property type="match status" value="1"/>
</dbReference>
<dbReference type="GO" id="GO:0000049">
    <property type="term" value="F:tRNA binding"/>
    <property type="evidence" value="ECO:0007669"/>
    <property type="project" value="UniProtKB-UniRule"/>
</dbReference>
<dbReference type="EC" id="3.1.1.-" evidence="2"/>
<protein>
    <recommendedName>
        <fullName evidence="2">D-aminoacyl-tRNA deacylase</fullName>
        <shortName evidence="2">DTD</shortName>
        <ecNumber evidence="2">3.1.1.96</ecNumber>
    </recommendedName>
    <alternativeName>
        <fullName evidence="2">Gly-tRNA(Ala) deacylase</fullName>
        <ecNumber evidence="2">3.1.1.-</ecNumber>
    </alternativeName>
</protein>
<dbReference type="CDD" id="cd00563">
    <property type="entry name" value="Dtyr_deacylase"/>
    <property type="match status" value="1"/>
</dbReference>
<dbReference type="FunFam" id="3.50.80.10:FF:000001">
    <property type="entry name" value="D-aminoacyl-tRNA deacylase"/>
    <property type="match status" value="1"/>
</dbReference>
<dbReference type="InterPro" id="IPR003732">
    <property type="entry name" value="Daa-tRNA_deacyls_DTD"/>
</dbReference>
<proteinExistence type="inferred from homology"/>
<dbReference type="PANTHER" id="PTHR10472">
    <property type="entry name" value="D-TYROSYL-TRNA TYR DEACYLASE"/>
    <property type="match status" value="1"/>
</dbReference>
<comment type="function">
    <text evidence="2">An aminoacyl-tRNA editing enzyme that deacylates mischarged D-aminoacyl-tRNAs. Also deacylates mischarged glycyl-tRNA(Ala), protecting cells against glycine mischarging by AlaRS. Acts via tRNA-based rather than protein-based catalysis; rejects L-amino acids rather than detecting D-amino acids in the active site. By recycling D-aminoacyl-tRNA to D-amino acids and free tRNA molecules, this enzyme counteracts the toxicity associated with the formation of D-aminoacyl-tRNA entities in vivo and helps enforce protein L-homochirality.</text>
</comment>
<dbReference type="GO" id="GO:0005737">
    <property type="term" value="C:cytoplasm"/>
    <property type="evidence" value="ECO:0007669"/>
    <property type="project" value="UniProtKB-SubCell"/>
</dbReference>
<dbReference type="Proteomes" id="UP000004001">
    <property type="component" value="Unassembled WGS sequence"/>
</dbReference>
<gene>
    <name evidence="2 3" type="primary">dtd</name>
    <name evidence="3" type="ORF">HMPREF9019_1503</name>
</gene>
<dbReference type="Pfam" id="PF02580">
    <property type="entry name" value="Tyr_Deacylase"/>
    <property type="match status" value="1"/>
</dbReference>
<accession>D1VZ58</accession>
<evidence type="ECO:0000256" key="2">
    <source>
        <dbReference type="HAMAP-Rule" id="MF_00518"/>
    </source>
</evidence>